<feature type="transmembrane region" description="Helical" evidence="1">
    <location>
        <begin position="38"/>
        <end position="56"/>
    </location>
</feature>
<dbReference type="HOGENOM" id="CLU_755914_0_0_9"/>
<reference evidence="2 3" key="1">
    <citation type="journal article" date="2012" name="BMC Microbiol.">
        <title>Genome sequence of Desulfitobacterium hafniense DCB-2, a Gram-positive anaerobe capable of dehalogenation and metal reduction.</title>
        <authorList>
            <person name="Kim S.H."/>
            <person name="Harzman C."/>
            <person name="Davis J.K."/>
            <person name="Hutcheson R."/>
            <person name="Broderick J.B."/>
            <person name="Marsh T.L."/>
            <person name="Tiedje J.M."/>
        </authorList>
    </citation>
    <scope>NUCLEOTIDE SEQUENCE [LARGE SCALE GENOMIC DNA]</scope>
    <source>
        <strain evidence="3">DSM 10664 / DCB-2</strain>
    </source>
</reference>
<keyword evidence="1" id="KW-0812">Transmembrane</keyword>
<gene>
    <name evidence="2" type="ordered locus">Dhaf_1570</name>
</gene>
<name>B8FP95_DESHD</name>
<dbReference type="AlphaFoldDB" id="B8FP95"/>
<protein>
    <submittedName>
        <fullName evidence="2">Uncharacterized protein</fullName>
    </submittedName>
</protein>
<keyword evidence="1" id="KW-1133">Transmembrane helix</keyword>
<organism evidence="2 3">
    <name type="scientific">Desulfitobacterium hafniense (strain DSM 10664 / DCB-2)</name>
    <dbReference type="NCBI Taxonomy" id="272564"/>
    <lineage>
        <taxon>Bacteria</taxon>
        <taxon>Bacillati</taxon>
        <taxon>Bacillota</taxon>
        <taxon>Clostridia</taxon>
        <taxon>Eubacteriales</taxon>
        <taxon>Desulfitobacteriaceae</taxon>
        <taxon>Desulfitobacterium</taxon>
    </lineage>
</organism>
<dbReference type="KEGG" id="dhd:Dhaf_1570"/>
<dbReference type="Proteomes" id="UP000007726">
    <property type="component" value="Chromosome"/>
</dbReference>
<evidence type="ECO:0000313" key="3">
    <source>
        <dbReference type="Proteomes" id="UP000007726"/>
    </source>
</evidence>
<accession>B8FP95</accession>
<dbReference type="EMBL" id="CP001336">
    <property type="protein sequence ID" value="ACL19620.1"/>
    <property type="molecule type" value="Genomic_DNA"/>
</dbReference>
<keyword evidence="1" id="KW-0472">Membrane</keyword>
<evidence type="ECO:0000313" key="2">
    <source>
        <dbReference type="EMBL" id="ACL19620.1"/>
    </source>
</evidence>
<evidence type="ECO:0000256" key="1">
    <source>
        <dbReference type="SAM" id="Phobius"/>
    </source>
</evidence>
<proteinExistence type="predicted"/>
<sequence>MHTLDTAQEETGLLFLMVFGGGGETKVKNILNYQKPASWIRVVALIFCIGVALCFLTNPKNSPTPEAAIARALGLAENEITVFGTYETWEEGWYILGFLADRSEARSDLGAALFRQEGDQYSLESYYRCKDGAISQDKIVVCSFSKTPSKYDVILSNNENLARIQRTINGVADSSYVGGTIPGMTVLRCPDDQYSSAEFQFYDQSGRQIDDYVASNTVLNRGEYEPKGIVSLALWSSATPGYFLESAVGTTFGIYPERFQVSITDATRAAFVGNVLYEGPQYITADVGDRIEIMSSRGENGPEPLTMDVSSYSPRLCYQVFTADGTDTGYRIFRMGGETWIGHWGLYGTAQNSWWCEYIFRVNPSGAGSPGSAILKFAVSGMDSSR</sequence>